<accession>B9SZT1</accession>
<sequence>MKPQVCHISLDLGPSVLLRWFLDSRIAIARKELSHNFVFHVSQTNIWGSSPAPPLMQHINISPGSQLLPC</sequence>
<dbReference type="InParanoid" id="B9SZT1"/>
<dbReference type="EMBL" id="EQ974286">
    <property type="protein sequence ID" value="EEF30887.1"/>
    <property type="molecule type" value="Genomic_DNA"/>
</dbReference>
<evidence type="ECO:0000313" key="2">
    <source>
        <dbReference type="Proteomes" id="UP000008311"/>
    </source>
</evidence>
<keyword evidence="2" id="KW-1185">Reference proteome</keyword>
<gene>
    <name evidence="1" type="ORF">RCOM_1108110</name>
</gene>
<evidence type="ECO:0000313" key="1">
    <source>
        <dbReference type="EMBL" id="EEF30887.1"/>
    </source>
</evidence>
<dbReference type="AlphaFoldDB" id="B9SZT1"/>
<proteinExistence type="predicted"/>
<protein>
    <submittedName>
        <fullName evidence="1">Uncharacterized protein</fullName>
    </submittedName>
</protein>
<dbReference type="Proteomes" id="UP000008311">
    <property type="component" value="Unassembled WGS sequence"/>
</dbReference>
<organism evidence="1 2">
    <name type="scientific">Ricinus communis</name>
    <name type="common">Castor bean</name>
    <dbReference type="NCBI Taxonomy" id="3988"/>
    <lineage>
        <taxon>Eukaryota</taxon>
        <taxon>Viridiplantae</taxon>
        <taxon>Streptophyta</taxon>
        <taxon>Embryophyta</taxon>
        <taxon>Tracheophyta</taxon>
        <taxon>Spermatophyta</taxon>
        <taxon>Magnoliopsida</taxon>
        <taxon>eudicotyledons</taxon>
        <taxon>Gunneridae</taxon>
        <taxon>Pentapetalae</taxon>
        <taxon>rosids</taxon>
        <taxon>fabids</taxon>
        <taxon>Malpighiales</taxon>
        <taxon>Euphorbiaceae</taxon>
        <taxon>Acalyphoideae</taxon>
        <taxon>Acalypheae</taxon>
        <taxon>Ricinus</taxon>
    </lineage>
</organism>
<name>B9SZT1_RICCO</name>
<reference evidence="2" key="1">
    <citation type="journal article" date="2010" name="Nat. Biotechnol.">
        <title>Draft genome sequence of the oilseed species Ricinus communis.</title>
        <authorList>
            <person name="Chan A.P."/>
            <person name="Crabtree J."/>
            <person name="Zhao Q."/>
            <person name="Lorenzi H."/>
            <person name="Orvis J."/>
            <person name="Puiu D."/>
            <person name="Melake-Berhan A."/>
            <person name="Jones K.M."/>
            <person name="Redman J."/>
            <person name="Chen G."/>
            <person name="Cahoon E.B."/>
            <person name="Gedil M."/>
            <person name="Stanke M."/>
            <person name="Haas B.J."/>
            <person name="Wortman J.R."/>
            <person name="Fraser-Liggett C.M."/>
            <person name="Ravel J."/>
            <person name="Rabinowicz P.D."/>
        </authorList>
    </citation>
    <scope>NUCLEOTIDE SEQUENCE [LARGE SCALE GENOMIC DNA]</scope>
    <source>
        <strain evidence="2">cv. Hale</strain>
    </source>
</reference>